<feature type="chain" id="PRO_5035147990" description="Peptidase A1 domain-containing protein" evidence="10">
    <location>
        <begin position="18"/>
        <end position="864"/>
    </location>
</feature>
<sequence length="864" mass="94791">MLRCSVLCSLLLAVSSAAVLRVPMIKRSDDEFVSSLLHDVHAMQRPVVWSPDASPTNQDEGQSTVEGSASVVIRDFQNAQYYGSISIGTPPQPFAVIFDTGSSNLWVPDKKFGSHNVYDHDKSSSYKPNGTAFDIMYGSGPVSGFLSQDTLELGGLTVPDQFFAEVNVTKGLGPAYYLGKFDGLFGLAFDTISVDHLKTPFHRMIQQGLLDEPVFAFYLGDKKDGELTFGGVDKAHYKGELEYVDVTSATYWSVKLDAVETKGEKLTNVDKAIIDSGTSLIAGPKDQVAKLAALVGAHKFIMGEYLISCSAAAPDISFVLNGKTYTLTKDEYTLKSGPICLFAFMGIDIPAPAGPLWILGDVFMRKHYTVFDWGTDSRKPRIGFDSMSKAKQQTPRTSSGSPSKATPRDSDPSHAAQLSVLVLQADALEHDEAVRQELKRGGFTVKQQTLIHLSIDTARQFVLEVCNPHRATYRPPALEESKDETQAPSEAHDGEADASNAADVHSNLEMTDEDNEMAEHAIHALASGPALVLGVEKWNAVAELLQLVGPADSSAWTESASSCLRARFAKDAPRKVGLRCSVHEMTAAHELAFLLAHSGSKTHTHAAVMPLSNGSSGGKTAAMGLDQLLNFLFPEHLQHPTSAGRLFVFGLYGPLDAHSRLRSGEKGLHVVTDRELTTMSARMEREDILAVYGMCSLSQEEEEEVVRQVDHLLKRFPQYTPRDIETLFAPLPRDSEGSMSFHDMQQTVLKERLRRVVCMKERLHPALAEPVRNRFSRTLTRLTVTKSDSLVNGAPSSFFLKDIGATNVENAAFVSRLLSTRAFQICQIEDGNSPELTQNARLVRPDKAQKSVEREPWNLNCQKR</sequence>
<dbReference type="InterPro" id="IPR001461">
    <property type="entry name" value="Aspartic_peptidase_A1"/>
</dbReference>
<keyword evidence="10" id="KW-0732">Signal</keyword>
<proteinExistence type="inferred from homology"/>
<feature type="active site" evidence="7">
    <location>
        <position position="99"/>
    </location>
</feature>
<dbReference type="EMBL" id="JAENGY010000165">
    <property type="protein sequence ID" value="KAG6971077.1"/>
    <property type="molecule type" value="Genomic_DNA"/>
</dbReference>
<comment type="caution">
    <text evidence="12">The sequence shown here is derived from an EMBL/GenBank/DDBJ whole genome shotgun (WGS) entry which is preliminary data.</text>
</comment>
<dbReference type="FunFam" id="2.40.70.10:FF:000002">
    <property type="entry name" value="Vacuolar aspartic proteinase"/>
    <property type="match status" value="1"/>
</dbReference>
<dbReference type="GO" id="GO:0006508">
    <property type="term" value="P:proteolysis"/>
    <property type="evidence" value="ECO:0007669"/>
    <property type="project" value="UniProtKB-KW"/>
</dbReference>
<organism evidence="12 13">
    <name type="scientific">Phytophthora aleatoria</name>
    <dbReference type="NCBI Taxonomy" id="2496075"/>
    <lineage>
        <taxon>Eukaryota</taxon>
        <taxon>Sar</taxon>
        <taxon>Stramenopiles</taxon>
        <taxon>Oomycota</taxon>
        <taxon>Peronosporomycetes</taxon>
        <taxon>Peronosporales</taxon>
        <taxon>Peronosporaceae</taxon>
        <taxon>Phytophthora</taxon>
    </lineage>
</organism>
<dbReference type="Pfam" id="PF00026">
    <property type="entry name" value="Asp"/>
    <property type="match status" value="1"/>
</dbReference>
<dbReference type="Proteomes" id="UP000709295">
    <property type="component" value="Unassembled WGS sequence"/>
</dbReference>
<evidence type="ECO:0000313" key="12">
    <source>
        <dbReference type="EMBL" id="KAG6971077.1"/>
    </source>
</evidence>
<evidence type="ECO:0000256" key="2">
    <source>
        <dbReference type="ARBA" id="ARBA00022670"/>
    </source>
</evidence>
<dbReference type="AlphaFoldDB" id="A0A8J5M763"/>
<evidence type="ECO:0000256" key="10">
    <source>
        <dbReference type="SAM" id="SignalP"/>
    </source>
</evidence>
<keyword evidence="5" id="KW-1015">Disulfide bond</keyword>
<feature type="signal peptide" evidence="10">
    <location>
        <begin position="1"/>
        <end position="17"/>
    </location>
</feature>
<evidence type="ECO:0000313" key="13">
    <source>
        <dbReference type="Proteomes" id="UP000709295"/>
    </source>
</evidence>
<dbReference type="InterPro" id="IPR001969">
    <property type="entry name" value="Aspartic_peptidase_AS"/>
</dbReference>
<reference evidence="12" key="1">
    <citation type="submission" date="2021-01" db="EMBL/GenBank/DDBJ databases">
        <title>Phytophthora aleatoria, a newly-described species from Pinus radiata is distinct from Phytophthora cactorum isolates based on comparative genomics.</title>
        <authorList>
            <person name="Mcdougal R."/>
            <person name="Panda P."/>
            <person name="Williams N."/>
            <person name="Studholme D.J."/>
        </authorList>
    </citation>
    <scope>NUCLEOTIDE SEQUENCE</scope>
    <source>
        <strain evidence="12">NZFS 4037</strain>
    </source>
</reference>
<evidence type="ECO:0000256" key="6">
    <source>
        <dbReference type="ARBA" id="ARBA00023180"/>
    </source>
</evidence>
<evidence type="ECO:0000256" key="7">
    <source>
        <dbReference type="PIRSR" id="PIRSR601461-1"/>
    </source>
</evidence>
<evidence type="ECO:0000256" key="3">
    <source>
        <dbReference type="ARBA" id="ARBA00022750"/>
    </source>
</evidence>
<dbReference type="PANTHER" id="PTHR47966:SF51">
    <property type="entry name" value="BETA-SITE APP-CLEAVING ENZYME, ISOFORM A-RELATED"/>
    <property type="match status" value="1"/>
</dbReference>
<accession>A0A8J5M763</accession>
<feature type="compositionally biased region" description="Basic and acidic residues" evidence="9">
    <location>
        <begin position="477"/>
        <end position="495"/>
    </location>
</feature>
<comment type="similarity">
    <text evidence="8">Belongs to the NDK family.</text>
</comment>
<protein>
    <recommendedName>
        <fullName evidence="11">Peptidase A1 domain-containing protein</fullName>
    </recommendedName>
</protein>
<keyword evidence="4" id="KW-0378">Hydrolase</keyword>
<keyword evidence="13" id="KW-1185">Reference proteome</keyword>
<evidence type="ECO:0000256" key="5">
    <source>
        <dbReference type="ARBA" id="ARBA00023157"/>
    </source>
</evidence>
<feature type="active site" evidence="7">
    <location>
        <position position="275"/>
    </location>
</feature>
<comment type="caution">
    <text evidence="8">Lacks conserved residue(s) required for the propagation of feature annotation.</text>
</comment>
<feature type="region of interest" description="Disordered" evidence="9">
    <location>
        <begin position="473"/>
        <end position="501"/>
    </location>
</feature>
<dbReference type="InterPro" id="IPR033121">
    <property type="entry name" value="PEPTIDASE_A1"/>
</dbReference>
<feature type="domain" description="Peptidase A1" evidence="11">
    <location>
        <begin position="81"/>
        <end position="385"/>
    </location>
</feature>
<dbReference type="GO" id="GO:0004190">
    <property type="term" value="F:aspartic-type endopeptidase activity"/>
    <property type="evidence" value="ECO:0007669"/>
    <property type="project" value="UniProtKB-KW"/>
</dbReference>
<evidence type="ECO:0000256" key="8">
    <source>
        <dbReference type="PROSITE-ProRule" id="PRU00706"/>
    </source>
</evidence>
<dbReference type="FunFam" id="2.40.70.10:FF:000149">
    <property type="entry name" value="Uncharacterized protein"/>
    <property type="match status" value="1"/>
</dbReference>
<evidence type="ECO:0000259" key="11">
    <source>
        <dbReference type="PROSITE" id="PS51767"/>
    </source>
</evidence>
<keyword evidence="6" id="KW-0325">Glycoprotein</keyword>
<evidence type="ECO:0000256" key="1">
    <source>
        <dbReference type="ARBA" id="ARBA00007447"/>
    </source>
</evidence>
<dbReference type="PROSITE" id="PS51767">
    <property type="entry name" value="PEPTIDASE_A1"/>
    <property type="match status" value="1"/>
</dbReference>
<comment type="similarity">
    <text evidence="1">Belongs to the peptidase A1 family.</text>
</comment>
<name>A0A8J5M763_9STRA</name>
<dbReference type="SMART" id="SM00562">
    <property type="entry name" value="NDK"/>
    <property type="match status" value="1"/>
</dbReference>
<keyword evidence="2" id="KW-0645">Protease</keyword>
<feature type="region of interest" description="Disordered" evidence="9">
    <location>
        <begin position="382"/>
        <end position="413"/>
    </location>
</feature>
<dbReference type="PROSITE" id="PS00141">
    <property type="entry name" value="ASP_PROTEASE"/>
    <property type="match status" value="2"/>
</dbReference>
<gene>
    <name evidence="12" type="ORF">JG688_00004575</name>
</gene>
<dbReference type="PANTHER" id="PTHR47966">
    <property type="entry name" value="BETA-SITE APP-CLEAVING ENZYME, ISOFORM A-RELATED"/>
    <property type="match status" value="1"/>
</dbReference>
<evidence type="ECO:0000256" key="9">
    <source>
        <dbReference type="SAM" id="MobiDB-lite"/>
    </source>
</evidence>
<dbReference type="PROSITE" id="PS51374">
    <property type="entry name" value="NDPK_LIKE"/>
    <property type="match status" value="1"/>
</dbReference>
<evidence type="ECO:0000256" key="4">
    <source>
        <dbReference type="ARBA" id="ARBA00022801"/>
    </source>
</evidence>
<dbReference type="InterPro" id="IPR034907">
    <property type="entry name" value="NDK-like_dom"/>
</dbReference>
<feature type="compositionally biased region" description="Polar residues" evidence="9">
    <location>
        <begin position="389"/>
        <end position="404"/>
    </location>
</feature>
<keyword evidence="3" id="KW-0064">Aspartyl protease</keyword>